<name>A0ABR0QP51_GOSAR</name>
<comment type="caution">
    <text evidence="1">The sequence shown here is derived from an EMBL/GenBank/DDBJ whole genome shotgun (WGS) entry which is preliminary data.</text>
</comment>
<proteinExistence type="predicted"/>
<sequence>MSRDTASDMSSTKLDFSFDIDICMASLTFINGCRYDQPNHDSQKQNQNPKCSFPIKPEALRDGNIHGCKYGGTGLAVGICGIQRGAYGGVGGGCTMRRLSGL</sequence>
<dbReference type="EMBL" id="JARKNE010000003">
    <property type="protein sequence ID" value="KAK5840784.1"/>
    <property type="molecule type" value="Genomic_DNA"/>
</dbReference>
<organism evidence="1 2">
    <name type="scientific">Gossypium arboreum</name>
    <name type="common">Tree cotton</name>
    <name type="synonym">Gossypium nanking</name>
    <dbReference type="NCBI Taxonomy" id="29729"/>
    <lineage>
        <taxon>Eukaryota</taxon>
        <taxon>Viridiplantae</taxon>
        <taxon>Streptophyta</taxon>
        <taxon>Embryophyta</taxon>
        <taxon>Tracheophyta</taxon>
        <taxon>Spermatophyta</taxon>
        <taxon>Magnoliopsida</taxon>
        <taxon>eudicotyledons</taxon>
        <taxon>Gunneridae</taxon>
        <taxon>Pentapetalae</taxon>
        <taxon>rosids</taxon>
        <taxon>malvids</taxon>
        <taxon>Malvales</taxon>
        <taxon>Malvaceae</taxon>
        <taxon>Malvoideae</taxon>
        <taxon>Gossypium</taxon>
    </lineage>
</organism>
<gene>
    <name evidence="1" type="ORF">PVK06_009688</name>
</gene>
<keyword evidence="2" id="KW-1185">Reference proteome</keyword>
<accession>A0ABR0QP51</accession>
<dbReference type="Proteomes" id="UP001358586">
    <property type="component" value="Chromosome 3"/>
</dbReference>
<evidence type="ECO:0000313" key="1">
    <source>
        <dbReference type="EMBL" id="KAK5840784.1"/>
    </source>
</evidence>
<protein>
    <submittedName>
        <fullName evidence="1">Uncharacterized protein</fullName>
    </submittedName>
</protein>
<evidence type="ECO:0000313" key="2">
    <source>
        <dbReference type="Proteomes" id="UP001358586"/>
    </source>
</evidence>
<reference evidence="1 2" key="1">
    <citation type="submission" date="2023-03" db="EMBL/GenBank/DDBJ databases">
        <title>WGS of Gossypium arboreum.</title>
        <authorList>
            <person name="Yu D."/>
        </authorList>
    </citation>
    <scope>NUCLEOTIDE SEQUENCE [LARGE SCALE GENOMIC DNA]</scope>
    <source>
        <tissue evidence="1">Leaf</tissue>
    </source>
</reference>